<sequence>MRRNQVTVSFAARTPLVRSIGLSHALHPEGVLDSVFFETPGNGAEQ</sequence>
<name>U2YQC3_9RHOB</name>
<proteinExistence type="predicted"/>
<dbReference type="EMBL" id="BATB01000117">
    <property type="protein sequence ID" value="GAD57631.1"/>
    <property type="molecule type" value="Genomic_DNA"/>
</dbReference>
<reference evidence="1" key="1">
    <citation type="journal article" date="2013" name="Genome Announc.">
        <title>Draft Genome Sequence of Loktanella cinnabarina LL-001T, Isolated from Deep-Sea Floor Sediment.</title>
        <authorList>
            <person name="Nishi S."/>
            <person name="Tsubouchi T."/>
            <person name="Takaki Y."/>
            <person name="Koyanagi R."/>
            <person name="Satoh N."/>
            <person name="Maruyama T."/>
            <person name="Hatada Y."/>
        </authorList>
    </citation>
    <scope>NUCLEOTIDE SEQUENCE [LARGE SCALE GENOMIC DNA]</scope>
    <source>
        <strain evidence="1">LL-001</strain>
    </source>
</reference>
<accession>U2YQC3</accession>
<keyword evidence="2" id="KW-1185">Reference proteome</keyword>
<gene>
    <name evidence="1" type="ORF">MBELCI_3683</name>
</gene>
<organism evidence="1 2">
    <name type="scientific">Limimaricola cinnabarinus LL-001</name>
    <dbReference type="NCBI Taxonomy" id="1337093"/>
    <lineage>
        <taxon>Bacteria</taxon>
        <taxon>Pseudomonadati</taxon>
        <taxon>Pseudomonadota</taxon>
        <taxon>Alphaproteobacteria</taxon>
        <taxon>Rhodobacterales</taxon>
        <taxon>Paracoccaceae</taxon>
        <taxon>Limimaricola</taxon>
    </lineage>
</organism>
<protein>
    <submittedName>
        <fullName evidence="1">Uncharacterized protein</fullName>
    </submittedName>
</protein>
<dbReference type="AlphaFoldDB" id="U2YQC3"/>
<evidence type="ECO:0000313" key="2">
    <source>
        <dbReference type="Proteomes" id="UP000016566"/>
    </source>
</evidence>
<dbReference type="STRING" id="1337093.MBELCI_3683"/>
<evidence type="ECO:0000313" key="1">
    <source>
        <dbReference type="EMBL" id="GAD57631.1"/>
    </source>
</evidence>
<dbReference type="Proteomes" id="UP000016566">
    <property type="component" value="Unassembled WGS sequence"/>
</dbReference>
<comment type="caution">
    <text evidence="1">The sequence shown here is derived from an EMBL/GenBank/DDBJ whole genome shotgun (WGS) entry which is preliminary data.</text>
</comment>